<dbReference type="InterPro" id="IPR007933">
    <property type="entry name" value="Transcrpt_activ_CII"/>
</dbReference>
<accession>A0AAX1M2S6</accession>
<dbReference type="RefSeq" id="WP_160405314.1">
    <property type="nucleotide sequence ID" value="NZ_CP049090.1"/>
</dbReference>
<dbReference type="InterPro" id="IPR010982">
    <property type="entry name" value="Lambda_DNA-bd_dom_sf"/>
</dbReference>
<dbReference type="SUPFAM" id="SSF47413">
    <property type="entry name" value="lambda repressor-like DNA-binding domains"/>
    <property type="match status" value="1"/>
</dbReference>
<sequence>MARNELSKNARAIADLIYRKSASRTHKDLARKIGVSESQFSRVFLQYVEWYAVICDELEIELIDEKELAAYKTLARKSLDE</sequence>
<gene>
    <name evidence="1" type="ORF">J1G54_08490</name>
</gene>
<dbReference type="Pfam" id="PF05269">
    <property type="entry name" value="Phage_CII"/>
    <property type="match status" value="1"/>
</dbReference>
<proteinExistence type="predicted"/>
<evidence type="ECO:0000313" key="2">
    <source>
        <dbReference type="Proteomes" id="UP000662736"/>
    </source>
</evidence>
<protein>
    <submittedName>
        <fullName evidence="1">Uncharacterized protein</fullName>
    </submittedName>
</protein>
<name>A0AAX1M2S6_GLAPU</name>
<dbReference type="Proteomes" id="UP000662736">
    <property type="component" value="Chromosome"/>
</dbReference>
<organism evidence="1 2">
    <name type="scientific">Glaesserella parasuis</name>
    <name type="common">Haemophilus parasuis</name>
    <dbReference type="NCBI Taxonomy" id="738"/>
    <lineage>
        <taxon>Bacteria</taxon>
        <taxon>Pseudomonadati</taxon>
        <taxon>Pseudomonadota</taxon>
        <taxon>Gammaproteobacteria</taxon>
        <taxon>Pasteurellales</taxon>
        <taxon>Pasteurellaceae</taxon>
        <taxon>Glaesserella</taxon>
    </lineage>
</organism>
<dbReference type="GO" id="GO:0003677">
    <property type="term" value="F:DNA binding"/>
    <property type="evidence" value="ECO:0007669"/>
    <property type="project" value="InterPro"/>
</dbReference>
<reference evidence="1" key="1">
    <citation type="submission" date="2021-03" db="EMBL/GenBank/DDBJ databases">
        <title>Characterization of a novel Integrative Conjugative Element in Glaesserella parasuis.</title>
        <authorList>
            <person name="Hu G."/>
            <person name="Sun H."/>
        </authorList>
    </citation>
    <scope>NUCLEOTIDE SEQUENCE</scope>
    <source>
        <strain evidence="1">GHP1807</strain>
    </source>
</reference>
<dbReference type="EMBL" id="CP071491">
    <property type="protein sequence ID" value="QSX16399.1"/>
    <property type="molecule type" value="Genomic_DNA"/>
</dbReference>
<dbReference type="Gene3D" id="1.10.260.40">
    <property type="entry name" value="lambda repressor-like DNA-binding domains"/>
    <property type="match status" value="1"/>
</dbReference>
<dbReference type="GO" id="GO:0006355">
    <property type="term" value="P:regulation of DNA-templated transcription"/>
    <property type="evidence" value="ECO:0007669"/>
    <property type="project" value="InterPro"/>
</dbReference>
<dbReference type="AlphaFoldDB" id="A0AAX1M2S6"/>
<evidence type="ECO:0000313" key="1">
    <source>
        <dbReference type="EMBL" id="QSX16399.1"/>
    </source>
</evidence>